<keyword evidence="2" id="KW-0808">Transferase</keyword>
<dbReference type="InterPro" id="IPR000542">
    <property type="entry name" value="Carn_acyl_trans"/>
</dbReference>
<sequence>MSGDTHRLIPDAIMLQALARVTFKAQRHSLFSKRLLRSSNEIVQKAYLSNENPQNLPQLPVPKLLETLNKYLTSVRPLLCDDDYCTTKELIDEFLCSDSACVLQNYLEQRAVCKLNWLEEWWLNTAYLGFRSPVVVYSSPGQSLPFQKFKTDDERLCYTAKLISAAASYRTLIVEKKIPVEKQGKFELDMNQYNKIFGTSRIPCAPIDGIQYYSDSEHIVIARRNHFFKMQLFIDCKPLSEKQIYEQLQYIMTQASIKDLPVGILSTDHRDNWARTYADLVADNPNSVAEIQQCLFLVCLDDAMPCCSYPNLQTEGALQFIHGGGSCANSGNRWFDKTIQFIVGCGGTVGLTYEHSPSEGQPVAVMVDYLVNHMKKDGSALVPDNCNAVPPIKLCFKINNMVKCHIDTSAANIDKLVSDFELICFKFEMYGKEFIKTQKLSPDSYIQMAMQLAFYRMHGYPGAHYESASTRIFVGGRTETIRSCSIESVTFAQCLSEKGVSDKNKISALKAAVDGHKQYATEAMQGCGVDRHLLGLKLAAKDLCCELPAFFSDVGYTRSTHFRLSTSQVATKCDALMAYGPSVYDGYGLCYNPRKNDINFGLSAWAGCCETNIEQFQTYLIQSLCDMQTLLCRNQKAKM</sequence>
<dbReference type="GO" id="GO:0004092">
    <property type="term" value="F:carnitine O-acetyltransferase activity"/>
    <property type="evidence" value="ECO:0007669"/>
    <property type="project" value="TreeGrafter"/>
</dbReference>
<evidence type="ECO:0000313" key="6">
    <source>
        <dbReference type="EMBL" id="KAK4880539.1"/>
    </source>
</evidence>
<organism evidence="6 7">
    <name type="scientific">Aquatica leii</name>
    <dbReference type="NCBI Taxonomy" id="1421715"/>
    <lineage>
        <taxon>Eukaryota</taxon>
        <taxon>Metazoa</taxon>
        <taxon>Ecdysozoa</taxon>
        <taxon>Arthropoda</taxon>
        <taxon>Hexapoda</taxon>
        <taxon>Insecta</taxon>
        <taxon>Pterygota</taxon>
        <taxon>Neoptera</taxon>
        <taxon>Endopterygota</taxon>
        <taxon>Coleoptera</taxon>
        <taxon>Polyphaga</taxon>
        <taxon>Elateriformia</taxon>
        <taxon>Elateroidea</taxon>
        <taxon>Lampyridae</taxon>
        <taxon>Luciolinae</taxon>
        <taxon>Aquatica</taxon>
    </lineage>
</organism>
<dbReference type="PROSITE" id="PS00439">
    <property type="entry name" value="ACYLTRANSF_C_1"/>
    <property type="match status" value="1"/>
</dbReference>
<dbReference type="SUPFAM" id="SSF52777">
    <property type="entry name" value="CoA-dependent acyltransferases"/>
    <property type="match status" value="2"/>
</dbReference>
<dbReference type="GO" id="GO:0005777">
    <property type="term" value="C:peroxisome"/>
    <property type="evidence" value="ECO:0007669"/>
    <property type="project" value="TreeGrafter"/>
</dbReference>
<evidence type="ECO:0000313" key="7">
    <source>
        <dbReference type="Proteomes" id="UP001353858"/>
    </source>
</evidence>
<dbReference type="Gene3D" id="3.30.559.70">
    <property type="entry name" value="Choline/Carnitine o-acyltransferase, domain 2"/>
    <property type="match status" value="1"/>
</dbReference>
<gene>
    <name evidence="6" type="ORF">RN001_008685</name>
</gene>
<name>A0AAN7PAM2_9COLE</name>
<evidence type="ECO:0000256" key="4">
    <source>
        <dbReference type="PIRSR" id="PIRSR600542-1"/>
    </source>
</evidence>
<evidence type="ECO:0000256" key="3">
    <source>
        <dbReference type="ARBA" id="ARBA00023315"/>
    </source>
</evidence>
<reference evidence="7" key="1">
    <citation type="submission" date="2023-01" db="EMBL/GenBank/DDBJ databases">
        <title>Key to firefly adult light organ development and bioluminescence: homeobox transcription factors regulate luciferase expression and transportation to peroxisome.</title>
        <authorList>
            <person name="Fu X."/>
        </authorList>
    </citation>
    <scope>NUCLEOTIDE SEQUENCE [LARGE SCALE GENOMIC DNA]</scope>
</reference>
<dbReference type="PANTHER" id="PTHR22589">
    <property type="entry name" value="CARNITINE O-ACYLTRANSFERASE"/>
    <property type="match status" value="1"/>
</dbReference>
<keyword evidence="7" id="KW-1185">Reference proteome</keyword>
<dbReference type="EMBL" id="JARPUR010000003">
    <property type="protein sequence ID" value="KAK4880539.1"/>
    <property type="molecule type" value="Genomic_DNA"/>
</dbReference>
<dbReference type="InterPro" id="IPR039551">
    <property type="entry name" value="Cho/carn_acyl_trans"/>
</dbReference>
<dbReference type="Pfam" id="PF00755">
    <property type="entry name" value="Carn_acyltransf"/>
    <property type="match status" value="1"/>
</dbReference>
<dbReference type="Gene3D" id="3.30.559.10">
    <property type="entry name" value="Chloramphenicol acetyltransferase-like domain"/>
    <property type="match status" value="1"/>
</dbReference>
<feature type="domain" description="Choline/carnitine acyltransferase" evidence="5">
    <location>
        <begin position="59"/>
        <end position="620"/>
    </location>
</feature>
<comment type="similarity">
    <text evidence="1">Belongs to the carnitine/choline acetyltransferase family.</text>
</comment>
<dbReference type="PANTHER" id="PTHR22589:SF103">
    <property type="entry name" value="CARNITINE O-ACETYL-TRANSFERASE, ISOFORM A-RELATED"/>
    <property type="match status" value="1"/>
</dbReference>
<evidence type="ECO:0000256" key="1">
    <source>
        <dbReference type="ARBA" id="ARBA00005232"/>
    </source>
</evidence>
<dbReference type="InterPro" id="IPR042231">
    <property type="entry name" value="Cho/carn_acyl_trans_2"/>
</dbReference>
<feature type="active site" description="Proton acceptor" evidence="4">
    <location>
        <position position="355"/>
    </location>
</feature>
<keyword evidence="3" id="KW-0012">Acyltransferase</keyword>
<accession>A0AAN7PAM2</accession>
<comment type="caution">
    <text evidence="6">The sequence shown here is derived from an EMBL/GenBank/DDBJ whole genome shotgun (WGS) entry which is preliminary data.</text>
</comment>
<evidence type="ECO:0000259" key="5">
    <source>
        <dbReference type="Pfam" id="PF00755"/>
    </source>
</evidence>
<dbReference type="AlphaFoldDB" id="A0AAN7PAM2"/>
<evidence type="ECO:0000256" key="2">
    <source>
        <dbReference type="ARBA" id="ARBA00022679"/>
    </source>
</evidence>
<dbReference type="Proteomes" id="UP001353858">
    <property type="component" value="Unassembled WGS sequence"/>
</dbReference>
<protein>
    <recommendedName>
        <fullName evidence="5">Choline/carnitine acyltransferase domain-containing protein</fullName>
    </recommendedName>
</protein>
<dbReference type="GO" id="GO:0019254">
    <property type="term" value="P:carnitine metabolic process, CoA-linked"/>
    <property type="evidence" value="ECO:0007669"/>
    <property type="project" value="TreeGrafter"/>
</dbReference>
<dbReference type="FunFam" id="3.30.559.70:FF:000010">
    <property type="entry name" value="Carnitine O-Acetyl-Transferase, isoform B"/>
    <property type="match status" value="1"/>
</dbReference>
<proteinExistence type="inferred from homology"/>
<dbReference type="InterPro" id="IPR023213">
    <property type="entry name" value="CAT-like_dom_sf"/>
</dbReference>